<dbReference type="InterPro" id="IPR036457">
    <property type="entry name" value="PPM-type-like_dom_sf"/>
</dbReference>
<dbReference type="GO" id="GO:0043169">
    <property type="term" value="F:cation binding"/>
    <property type="evidence" value="ECO:0007669"/>
    <property type="project" value="InterPro"/>
</dbReference>
<feature type="region of interest" description="Disordered" evidence="1">
    <location>
        <begin position="40"/>
        <end position="73"/>
    </location>
</feature>
<dbReference type="PROSITE" id="PS01032">
    <property type="entry name" value="PPM_1"/>
    <property type="match status" value="1"/>
</dbReference>
<feature type="compositionally biased region" description="Basic and acidic residues" evidence="1">
    <location>
        <begin position="380"/>
        <end position="394"/>
    </location>
</feature>
<proteinExistence type="predicted"/>
<sequence length="394" mass="42434">MLSLTTTAQAAFHHRSHQVATATISSRSSSLSRQMRLRLWRSPRHDAGPSSSIRTAPSAVPRRGPPAKTTPAASVGHLRRLVSLSPFPSSPPAASSAAPLAAACVLALGATGAVMYADARRHECSYSRPSLVRPRRALKRFEISEHHPASRYAGYDDDEGLVSTSADVQEDDDRRLFLPRLQRRKSAAQSEASALRGGDADAGPAGAPPVSQQLRYRTSARAIKGYRPYMEDEYAVALHGRFAGVYDGHGGDTCPPTSDRTCTRTTSAPWAATGNAAAPAKPPRPRNRKRRTPKKKDPVPDPDPAAPARPTVGSGRADVRAEEAGPDEPGRLVEAGEPREGFYSGHLQRRELSGRAGLRDRRRSVAPAGHRGLSGLRHQNRLDHGHEHALQRGP</sequence>
<feature type="compositionally biased region" description="Basic residues" evidence="1">
    <location>
        <begin position="283"/>
        <end position="294"/>
    </location>
</feature>
<protein>
    <recommendedName>
        <fullName evidence="3">PPM-type phosphatase domain-containing protein</fullName>
    </recommendedName>
</protein>
<feature type="compositionally biased region" description="Basic and acidic residues" evidence="1">
    <location>
        <begin position="348"/>
        <end position="359"/>
    </location>
</feature>
<feature type="compositionally biased region" description="Low complexity" evidence="1">
    <location>
        <begin position="268"/>
        <end position="279"/>
    </location>
</feature>
<gene>
    <name evidence="2" type="ORF">CHYS00102_LOCUS5045</name>
</gene>
<accession>A0A7S1B7P3</accession>
<dbReference type="AlphaFoldDB" id="A0A7S1B7P3"/>
<evidence type="ECO:0000313" key="2">
    <source>
        <dbReference type="EMBL" id="CAD8877861.1"/>
    </source>
</evidence>
<evidence type="ECO:0000256" key="1">
    <source>
        <dbReference type="SAM" id="MobiDB-lite"/>
    </source>
</evidence>
<dbReference type="EMBL" id="HBFR01006992">
    <property type="protein sequence ID" value="CAD8877861.1"/>
    <property type="molecule type" value="Transcribed_RNA"/>
</dbReference>
<feature type="compositionally biased region" description="Polar residues" evidence="1">
    <location>
        <begin position="255"/>
        <end position="267"/>
    </location>
</feature>
<organism evidence="2">
    <name type="scientific">Corethron hystrix</name>
    <dbReference type="NCBI Taxonomy" id="216773"/>
    <lineage>
        <taxon>Eukaryota</taxon>
        <taxon>Sar</taxon>
        <taxon>Stramenopiles</taxon>
        <taxon>Ochrophyta</taxon>
        <taxon>Bacillariophyta</taxon>
        <taxon>Coscinodiscophyceae</taxon>
        <taxon>Corethrophycidae</taxon>
        <taxon>Corethrales</taxon>
        <taxon>Corethraceae</taxon>
        <taxon>Corethron</taxon>
    </lineage>
</organism>
<reference evidence="2" key="1">
    <citation type="submission" date="2021-01" db="EMBL/GenBank/DDBJ databases">
        <authorList>
            <person name="Corre E."/>
            <person name="Pelletier E."/>
            <person name="Niang G."/>
            <person name="Scheremetjew M."/>
            <person name="Finn R."/>
            <person name="Kale V."/>
            <person name="Holt S."/>
            <person name="Cochrane G."/>
            <person name="Meng A."/>
            <person name="Brown T."/>
            <person name="Cohen L."/>
        </authorList>
    </citation>
    <scope>NUCLEOTIDE SEQUENCE</scope>
    <source>
        <strain evidence="2">308</strain>
    </source>
</reference>
<feature type="region of interest" description="Disordered" evidence="1">
    <location>
        <begin position="182"/>
        <end position="211"/>
    </location>
</feature>
<dbReference type="InterPro" id="IPR000222">
    <property type="entry name" value="PP2C_BS"/>
</dbReference>
<name>A0A7S1B7P3_9STRA</name>
<evidence type="ECO:0008006" key="3">
    <source>
        <dbReference type="Google" id="ProtNLM"/>
    </source>
</evidence>
<feature type="region of interest" description="Disordered" evidence="1">
    <location>
        <begin position="254"/>
        <end position="394"/>
    </location>
</feature>
<dbReference type="Gene3D" id="3.60.40.10">
    <property type="entry name" value="PPM-type phosphatase domain"/>
    <property type="match status" value="1"/>
</dbReference>
<dbReference type="SUPFAM" id="SSF81606">
    <property type="entry name" value="PP2C-like"/>
    <property type="match status" value="1"/>
</dbReference>
<feature type="compositionally biased region" description="Basic and acidic residues" evidence="1">
    <location>
        <begin position="317"/>
        <end position="340"/>
    </location>
</feature>